<dbReference type="InterPro" id="IPR000719">
    <property type="entry name" value="Prot_kinase_dom"/>
</dbReference>
<dbReference type="Pfam" id="PF07714">
    <property type="entry name" value="PK_Tyr_Ser-Thr"/>
    <property type="match status" value="2"/>
</dbReference>
<dbReference type="RefSeq" id="XP_035543560.1">
    <property type="nucleotide sequence ID" value="XM_035687667.1"/>
</dbReference>
<accession>A0A6P9E629</accession>
<evidence type="ECO:0000256" key="5">
    <source>
        <dbReference type="ARBA" id="ARBA00022729"/>
    </source>
</evidence>
<keyword evidence="5" id="KW-0732">Signal</keyword>
<reference evidence="14" key="1">
    <citation type="submission" date="2025-08" db="UniProtKB">
        <authorList>
            <consortium name="RefSeq"/>
        </authorList>
    </citation>
    <scope>IDENTIFICATION</scope>
    <source>
        <tissue evidence="14">Leaves</tissue>
    </source>
</reference>
<name>A0A6P9E629_JUGRE</name>
<keyword evidence="8" id="KW-0067">ATP-binding</keyword>
<evidence type="ECO:0000259" key="12">
    <source>
        <dbReference type="PROSITE" id="PS50011"/>
    </source>
</evidence>
<dbReference type="Gene3D" id="3.30.200.20">
    <property type="entry name" value="Phosphorylase Kinase, domain 1"/>
    <property type="match status" value="2"/>
</dbReference>
<evidence type="ECO:0000256" key="7">
    <source>
        <dbReference type="ARBA" id="ARBA00022777"/>
    </source>
</evidence>
<dbReference type="KEGG" id="jre:109018107"/>
<dbReference type="AlphaFoldDB" id="A0A6P9E629"/>
<evidence type="ECO:0000256" key="11">
    <source>
        <dbReference type="ARBA" id="ARBA00023180"/>
    </source>
</evidence>
<keyword evidence="10" id="KW-0472">Membrane</keyword>
<dbReference type="GO" id="GO:0005886">
    <property type="term" value="C:plasma membrane"/>
    <property type="evidence" value="ECO:0000318"/>
    <property type="project" value="GO_Central"/>
</dbReference>
<keyword evidence="4" id="KW-0812">Transmembrane</keyword>
<protein>
    <submittedName>
        <fullName evidence="14">Receptor-like protein kinase FERONIA</fullName>
    </submittedName>
</protein>
<evidence type="ECO:0000313" key="14">
    <source>
        <dbReference type="RefSeq" id="XP_035543560.1"/>
    </source>
</evidence>
<dbReference type="InterPro" id="IPR001245">
    <property type="entry name" value="Ser-Thr/Tyr_kinase_cat_dom"/>
</dbReference>
<dbReference type="PANTHER" id="PTHR27003">
    <property type="entry name" value="OS07G0166700 PROTEIN"/>
    <property type="match status" value="1"/>
</dbReference>
<dbReference type="OrthoDB" id="1658195at2759"/>
<dbReference type="PROSITE" id="PS00108">
    <property type="entry name" value="PROTEIN_KINASE_ST"/>
    <property type="match status" value="2"/>
</dbReference>
<evidence type="ECO:0000256" key="2">
    <source>
        <dbReference type="ARBA" id="ARBA00022527"/>
    </source>
</evidence>
<gene>
    <name evidence="14" type="primary">LOC109018107</name>
</gene>
<evidence type="ECO:0000256" key="6">
    <source>
        <dbReference type="ARBA" id="ARBA00022741"/>
    </source>
</evidence>
<dbReference type="GO" id="GO:0004672">
    <property type="term" value="F:protein kinase activity"/>
    <property type="evidence" value="ECO:0000318"/>
    <property type="project" value="GO_Central"/>
</dbReference>
<dbReference type="Gene3D" id="1.10.510.10">
    <property type="entry name" value="Transferase(Phosphotransferase) domain 1"/>
    <property type="match status" value="3"/>
</dbReference>
<dbReference type="FunFam" id="3.30.200.20:FF:000039">
    <property type="entry name" value="receptor-like protein kinase FERONIA"/>
    <property type="match status" value="1"/>
</dbReference>
<dbReference type="InParanoid" id="A0A6P9E629"/>
<keyword evidence="7" id="KW-0418">Kinase</keyword>
<dbReference type="GO" id="GO:0004714">
    <property type="term" value="F:transmembrane receptor protein tyrosine kinase activity"/>
    <property type="evidence" value="ECO:0007669"/>
    <property type="project" value="InterPro"/>
</dbReference>
<keyword evidence="6" id="KW-0547">Nucleotide-binding</keyword>
<keyword evidence="13" id="KW-1185">Reference proteome</keyword>
<keyword evidence="9" id="KW-1133">Transmembrane helix</keyword>
<feature type="domain" description="Protein kinase" evidence="12">
    <location>
        <begin position="325"/>
        <end position="596"/>
    </location>
</feature>
<dbReference type="PANTHER" id="PTHR27003:SF451">
    <property type="entry name" value="PROTEIN KINASE DOMAIN-CONTAINING PROTEIN"/>
    <property type="match status" value="1"/>
</dbReference>
<keyword evidence="11" id="KW-0325">Glycoprotein</keyword>
<proteinExistence type="predicted"/>
<dbReference type="FunFam" id="1.10.510.10:FF:000252">
    <property type="entry name" value="Receptor-like protein kinase FERONIA"/>
    <property type="match status" value="1"/>
</dbReference>
<dbReference type="InterPro" id="IPR011009">
    <property type="entry name" value="Kinase-like_dom_sf"/>
</dbReference>
<evidence type="ECO:0000256" key="3">
    <source>
        <dbReference type="ARBA" id="ARBA00022679"/>
    </source>
</evidence>
<dbReference type="Proteomes" id="UP000235220">
    <property type="component" value="Chromosome 2"/>
</dbReference>
<dbReference type="SUPFAM" id="SSF56112">
    <property type="entry name" value="Protein kinase-like (PK-like)"/>
    <property type="match status" value="2"/>
</dbReference>
<dbReference type="GeneID" id="109018107"/>
<evidence type="ECO:0000256" key="8">
    <source>
        <dbReference type="ARBA" id="ARBA00022840"/>
    </source>
</evidence>
<dbReference type="GO" id="GO:0004674">
    <property type="term" value="F:protein serine/threonine kinase activity"/>
    <property type="evidence" value="ECO:0007669"/>
    <property type="project" value="UniProtKB-KW"/>
</dbReference>
<dbReference type="InterPro" id="IPR008271">
    <property type="entry name" value="Ser/Thr_kinase_AS"/>
</dbReference>
<evidence type="ECO:0000256" key="1">
    <source>
        <dbReference type="ARBA" id="ARBA00004479"/>
    </source>
</evidence>
<evidence type="ECO:0000256" key="4">
    <source>
        <dbReference type="ARBA" id="ARBA00022692"/>
    </source>
</evidence>
<dbReference type="SMART" id="SM00220">
    <property type="entry name" value="S_TKc"/>
    <property type="match status" value="1"/>
</dbReference>
<comment type="subcellular location">
    <subcellularLocation>
        <location evidence="1">Membrane</location>
        <topology evidence="1">Single-pass type I membrane protein</topology>
    </subcellularLocation>
</comment>
<keyword evidence="2" id="KW-0723">Serine/threonine-protein kinase</keyword>
<evidence type="ECO:0000256" key="9">
    <source>
        <dbReference type="ARBA" id="ARBA00022989"/>
    </source>
</evidence>
<dbReference type="PROSITE" id="PS50011">
    <property type="entry name" value="PROTEIN_KINASE_DOM"/>
    <property type="match status" value="2"/>
</dbReference>
<dbReference type="GO" id="GO:0005524">
    <property type="term" value="F:ATP binding"/>
    <property type="evidence" value="ECO:0007669"/>
    <property type="project" value="UniProtKB-KW"/>
</dbReference>
<organism evidence="13 14">
    <name type="scientific">Juglans regia</name>
    <name type="common">English walnut</name>
    <dbReference type="NCBI Taxonomy" id="51240"/>
    <lineage>
        <taxon>Eukaryota</taxon>
        <taxon>Viridiplantae</taxon>
        <taxon>Streptophyta</taxon>
        <taxon>Embryophyta</taxon>
        <taxon>Tracheophyta</taxon>
        <taxon>Spermatophyta</taxon>
        <taxon>Magnoliopsida</taxon>
        <taxon>eudicotyledons</taxon>
        <taxon>Gunneridae</taxon>
        <taxon>Pentapetalae</taxon>
        <taxon>rosids</taxon>
        <taxon>fabids</taxon>
        <taxon>Fagales</taxon>
        <taxon>Juglandaceae</taxon>
        <taxon>Juglans</taxon>
    </lineage>
</organism>
<dbReference type="InterPro" id="IPR045272">
    <property type="entry name" value="ANXUR1/2-like"/>
</dbReference>
<evidence type="ECO:0000313" key="13">
    <source>
        <dbReference type="Proteomes" id="UP000235220"/>
    </source>
</evidence>
<sequence length="652" mass="73716">MASSLAKLGKRMGFSRPIEEKSGKARASSLPGELCRHFSLDEIKTATNNFNKELIVAKGGFGKVYKGFIDKAPLHWPVAIKRLSPNTCQGVEEFRTETLLLCQIRHVHVIPLIGYCNDEGEMILVYDFMANNILREHLYDTDKAPILWKQRLQICIRVARGLHYLHTGLKHTVIHRDVKTTNILLDDKWVAKVSDFGLVPLDLDNIGVSTMVRGTFGYLDPEYARRRQLTEKSDVYFFGVVLLEVLCARKALNPKLQEEQWNLANWARKCNEKGSIGKIIDLYLEGKIAPECFKVYVEIAMACVQDQGIQRPTMVDVMEKLELALELQEKADAERPGFIDEGNSRSVVIKRLCVGSKQGVEQLRTETLLLCQIPHVHLIPLIGYCNDEGEMILVYDFMANNILREHLYDTDKAPLLWKQRLQICIGVACGLHYLHTGLKHTVIHRDVKTTNILLDDKWVAKVSDFGSSKQVLNYDIKFSNLVVDDEVTSWPLDIGLSEQIPSSTAASYNFLSGKRVPWDLDNIGVITMEVQWNLANWARKCNENGSIGKIIDPYLEGKIAPECFKVYVEIAMACVQDQGIQRPTMVDVMEKLELALELQEKADAERPVEDYDLSAWKSGMSSDSGRTTYSDIMEDKENSQGSLQIDLFGGSI</sequence>
<evidence type="ECO:0000256" key="10">
    <source>
        <dbReference type="ARBA" id="ARBA00023136"/>
    </source>
</evidence>
<keyword evidence="3" id="KW-0808">Transferase</keyword>
<feature type="domain" description="Protein kinase" evidence="12">
    <location>
        <begin position="50"/>
        <end position="325"/>
    </location>
</feature>